<dbReference type="Gene3D" id="3.30.565.10">
    <property type="entry name" value="Histidine kinase-like ATPase, C-terminal domain"/>
    <property type="match status" value="1"/>
</dbReference>
<keyword evidence="6" id="KW-0067">ATP-binding</keyword>
<name>A0AAX4HPK4_9BACT</name>
<dbReference type="SMART" id="SM00388">
    <property type="entry name" value="HisKA"/>
    <property type="match status" value="1"/>
</dbReference>
<dbReference type="GO" id="GO:0005524">
    <property type="term" value="F:ATP binding"/>
    <property type="evidence" value="ECO:0007669"/>
    <property type="project" value="UniProtKB-KW"/>
</dbReference>
<dbReference type="PRINTS" id="PR00344">
    <property type="entry name" value="BCTRLSENSOR"/>
</dbReference>
<evidence type="ECO:0000256" key="3">
    <source>
        <dbReference type="ARBA" id="ARBA00022553"/>
    </source>
</evidence>
<keyword evidence="4" id="KW-1133">Transmembrane helix</keyword>
<dbReference type="EMBL" id="CP139487">
    <property type="protein sequence ID" value="WPU65085.1"/>
    <property type="molecule type" value="Genomic_DNA"/>
</dbReference>
<dbReference type="Pfam" id="PF02518">
    <property type="entry name" value="HATPase_c"/>
    <property type="match status" value="1"/>
</dbReference>
<keyword evidence="3" id="KW-0597">Phosphoprotein</keyword>
<sequence>MKSMRSIQQFIKQAFFLFALGLITMAIVSVLIYGMHIYRTNENNLDSLGDRTNTQITSSQRNARNNMLMAEAIMKKEIEMGKIDQMNSGTLMAAAINYNASQFDIWMALSPERAYKMIGSPPGLVFLVARKPENYNFKTLSKPFNINDYNIQLFKHDVYFKNPEEVWYHQSVKNKGKLTYIGAYYDKTYTQRWLFSIGKAVYDNNKKLMGVVGIDFGTSLVEKVFRGFSDFLGLMIVERRDGRILMDLHSEDHSLIAPNLVYKGKVDDLFLPLAQLEDFAHHHKLVHHNHKGTFMVFKVFKSELLPWYIVIYQSAWSFYKGILPLFFTLLTVILIFLLALLYFLRENRKKFLNPIQDLLSWLKRDTLIIGSNKSISGHYVESDVLEVNELIQSINILFEVVNENFQNYRHELDKNTKIKEELEVLVQKRSEQLIEREKLAALGFMSAGLAHEIKNPLNLICNAAEIIVMQLNKIAQAELHMDEQSARAISRLSESNQIILNNGQRVDNIIKTLLLQVRSSKEGHQHLVDMTELVKTNLDFVLANYRPKMNNRIKVELEKPDNKIIVRGNPVDLGRVFINILDNSCYAMIKKINADSHFMAHLKISLNPKDGGLEIRIYDNGTGIPKVHLSQVFTPFYTTKPPGEGTGLGLNFAYEIVKQHGGTLEVQSNEGEYTEIIMFIPFRGKS</sequence>
<keyword evidence="4" id="KW-0472">Membrane</keyword>
<dbReference type="SMART" id="SM00387">
    <property type="entry name" value="HATPase_c"/>
    <property type="match status" value="1"/>
</dbReference>
<dbReference type="InterPro" id="IPR005467">
    <property type="entry name" value="His_kinase_dom"/>
</dbReference>
<evidence type="ECO:0000256" key="1">
    <source>
        <dbReference type="ARBA" id="ARBA00000085"/>
    </source>
</evidence>
<dbReference type="InterPro" id="IPR036097">
    <property type="entry name" value="HisK_dim/P_sf"/>
</dbReference>
<dbReference type="Gene3D" id="3.30.450.20">
    <property type="entry name" value="PAS domain"/>
    <property type="match status" value="1"/>
</dbReference>
<dbReference type="KEGG" id="psti:SOO65_20520"/>
<dbReference type="CDD" id="cd00082">
    <property type="entry name" value="HisKA"/>
    <property type="match status" value="1"/>
</dbReference>
<evidence type="ECO:0000256" key="2">
    <source>
        <dbReference type="ARBA" id="ARBA00012438"/>
    </source>
</evidence>
<dbReference type="PANTHER" id="PTHR43065">
    <property type="entry name" value="SENSOR HISTIDINE KINASE"/>
    <property type="match status" value="1"/>
</dbReference>
<evidence type="ECO:0000313" key="6">
    <source>
        <dbReference type="EMBL" id="WPU65085.1"/>
    </source>
</evidence>
<dbReference type="EC" id="2.7.13.3" evidence="2"/>
<feature type="transmembrane region" description="Helical" evidence="4">
    <location>
        <begin position="14"/>
        <end position="35"/>
    </location>
</feature>
<dbReference type="InterPro" id="IPR003594">
    <property type="entry name" value="HATPase_dom"/>
</dbReference>
<evidence type="ECO:0000259" key="5">
    <source>
        <dbReference type="PROSITE" id="PS50109"/>
    </source>
</evidence>
<dbReference type="InterPro" id="IPR004358">
    <property type="entry name" value="Sig_transdc_His_kin-like_C"/>
</dbReference>
<keyword evidence="7" id="KW-1185">Reference proteome</keyword>
<dbReference type="SUPFAM" id="SSF55874">
    <property type="entry name" value="ATPase domain of HSP90 chaperone/DNA topoisomerase II/histidine kinase"/>
    <property type="match status" value="1"/>
</dbReference>
<accession>A0AAX4HPK4</accession>
<proteinExistence type="predicted"/>
<evidence type="ECO:0000256" key="4">
    <source>
        <dbReference type="SAM" id="Phobius"/>
    </source>
</evidence>
<feature type="transmembrane region" description="Helical" evidence="4">
    <location>
        <begin position="322"/>
        <end position="344"/>
    </location>
</feature>
<organism evidence="6 7">
    <name type="scientific">Peredibacter starrii</name>
    <dbReference type="NCBI Taxonomy" id="28202"/>
    <lineage>
        <taxon>Bacteria</taxon>
        <taxon>Pseudomonadati</taxon>
        <taxon>Bdellovibrionota</taxon>
        <taxon>Bacteriovoracia</taxon>
        <taxon>Bacteriovoracales</taxon>
        <taxon>Bacteriovoracaceae</taxon>
        <taxon>Peredibacter</taxon>
    </lineage>
</organism>
<evidence type="ECO:0000313" key="7">
    <source>
        <dbReference type="Proteomes" id="UP001324634"/>
    </source>
</evidence>
<dbReference type="RefSeq" id="WP_321395109.1">
    <property type="nucleotide sequence ID" value="NZ_CP139487.1"/>
</dbReference>
<comment type="catalytic activity">
    <reaction evidence="1">
        <text>ATP + protein L-histidine = ADP + protein N-phospho-L-histidine.</text>
        <dbReference type="EC" id="2.7.13.3"/>
    </reaction>
</comment>
<dbReference type="Proteomes" id="UP001324634">
    <property type="component" value="Chromosome"/>
</dbReference>
<keyword evidence="6" id="KW-0547">Nucleotide-binding</keyword>
<feature type="domain" description="Histidine kinase" evidence="5">
    <location>
        <begin position="448"/>
        <end position="684"/>
    </location>
</feature>
<dbReference type="InterPro" id="IPR036890">
    <property type="entry name" value="HATPase_C_sf"/>
</dbReference>
<keyword evidence="4" id="KW-0812">Transmembrane</keyword>
<dbReference type="GO" id="GO:0000155">
    <property type="term" value="F:phosphorelay sensor kinase activity"/>
    <property type="evidence" value="ECO:0007669"/>
    <property type="project" value="InterPro"/>
</dbReference>
<dbReference type="Gene3D" id="1.10.287.130">
    <property type="match status" value="1"/>
</dbReference>
<protein>
    <recommendedName>
        <fullName evidence="2">histidine kinase</fullName>
        <ecNumber evidence="2">2.7.13.3</ecNumber>
    </recommendedName>
</protein>
<dbReference type="PROSITE" id="PS50109">
    <property type="entry name" value="HIS_KIN"/>
    <property type="match status" value="1"/>
</dbReference>
<dbReference type="PANTHER" id="PTHR43065:SF42">
    <property type="entry name" value="TWO-COMPONENT SENSOR PPRA"/>
    <property type="match status" value="1"/>
</dbReference>
<dbReference type="InterPro" id="IPR003661">
    <property type="entry name" value="HisK_dim/P_dom"/>
</dbReference>
<gene>
    <name evidence="6" type="ORF">SOO65_20520</name>
</gene>
<reference evidence="6 7" key="1">
    <citation type="submission" date="2023-11" db="EMBL/GenBank/DDBJ databases">
        <title>Peredibacter starrii A3.12.</title>
        <authorList>
            <person name="Mitchell R.J."/>
        </authorList>
    </citation>
    <scope>NUCLEOTIDE SEQUENCE [LARGE SCALE GENOMIC DNA]</scope>
    <source>
        <strain evidence="6 7">A3.12</strain>
    </source>
</reference>
<dbReference type="AlphaFoldDB" id="A0AAX4HPK4"/>
<dbReference type="SUPFAM" id="SSF47384">
    <property type="entry name" value="Homodimeric domain of signal transducing histidine kinase"/>
    <property type="match status" value="1"/>
</dbReference>